<organism evidence="2 3">
    <name type="scientific">Colletotrichum asianum</name>
    <dbReference type="NCBI Taxonomy" id="702518"/>
    <lineage>
        <taxon>Eukaryota</taxon>
        <taxon>Fungi</taxon>
        <taxon>Dikarya</taxon>
        <taxon>Ascomycota</taxon>
        <taxon>Pezizomycotina</taxon>
        <taxon>Sordariomycetes</taxon>
        <taxon>Hypocreomycetidae</taxon>
        <taxon>Glomerellales</taxon>
        <taxon>Glomerellaceae</taxon>
        <taxon>Colletotrichum</taxon>
        <taxon>Colletotrichum gloeosporioides species complex</taxon>
    </lineage>
</organism>
<protein>
    <submittedName>
        <fullName evidence="2">Uncharacterized protein</fullName>
    </submittedName>
</protein>
<accession>A0A8H3ZY75</accession>
<gene>
    <name evidence="2" type="ORF">GQ607_003173</name>
</gene>
<keyword evidence="1" id="KW-0732">Signal</keyword>
<feature type="chain" id="PRO_5034739062" evidence="1">
    <location>
        <begin position="19"/>
        <end position="111"/>
    </location>
</feature>
<dbReference type="OrthoDB" id="4795290at2759"/>
<dbReference type="AlphaFoldDB" id="A0A8H3ZY75"/>
<dbReference type="Proteomes" id="UP000434172">
    <property type="component" value="Unassembled WGS sequence"/>
</dbReference>
<sequence>MKASLFISVASLAHKALAVYCEASAYLGTGQVGRCTGQHLSRANQTQPGTSRCFAAMNGACGIVADQEGCCNCTINFFSGGDCNRTSVGQLSCHNIGAVKQINFDHFNIRC</sequence>
<evidence type="ECO:0000313" key="3">
    <source>
        <dbReference type="Proteomes" id="UP000434172"/>
    </source>
</evidence>
<feature type="signal peptide" evidence="1">
    <location>
        <begin position="1"/>
        <end position="18"/>
    </location>
</feature>
<keyword evidence="3" id="KW-1185">Reference proteome</keyword>
<proteinExistence type="predicted"/>
<evidence type="ECO:0000313" key="2">
    <source>
        <dbReference type="EMBL" id="KAF0329605.1"/>
    </source>
</evidence>
<name>A0A8H3ZY75_9PEZI</name>
<dbReference type="EMBL" id="WOWK01000011">
    <property type="protein sequence ID" value="KAF0329605.1"/>
    <property type="molecule type" value="Genomic_DNA"/>
</dbReference>
<evidence type="ECO:0000256" key="1">
    <source>
        <dbReference type="SAM" id="SignalP"/>
    </source>
</evidence>
<reference evidence="2 3" key="1">
    <citation type="submission" date="2019-12" db="EMBL/GenBank/DDBJ databases">
        <title>A genome sequence resource for the geographically widespread anthracnose pathogen Colletotrichum asianum.</title>
        <authorList>
            <person name="Meng Y."/>
        </authorList>
    </citation>
    <scope>NUCLEOTIDE SEQUENCE [LARGE SCALE GENOMIC DNA]</scope>
    <source>
        <strain evidence="2 3">ICMP 18580</strain>
    </source>
</reference>
<comment type="caution">
    <text evidence="2">The sequence shown here is derived from an EMBL/GenBank/DDBJ whole genome shotgun (WGS) entry which is preliminary data.</text>
</comment>